<evidence type="ECO:0000313" key="3">
    <source>
        <dbReference type="Proteomes" id="UP001219525"/>
    </source>
</evidence>
<protein>
    <submittedName>
        <fullName evidence="2">Uncharacterized protein</fullName>
    </submittedName>
</protein>
<dbReference type="AlphaFoldDB" id="A0AAD6UP06"/>
<sequence length="221" mass="24334">MYGLSISLGDPASGEDPAGGVRGFCAKRGNACQRRLTWRYACKWRWASAARGDQRRPAVAGPGQRQRADDETKDLEEVGIAKPSVGSEPEASGNLNGDLLGDLKDERVVSCPYDGDEALEMMFALVSGESVDISKSLLRFKAKYAVWDDGYRPSTFRRDDESRVEATEPIFVTVKRSGAQVIETGSEPPRKRVKIVEEGSATGRMQAPSPPRRRLRSRTKK</sequence>
<feature type="compositionally biased region" description="Basic residues" evidence="1">
    <location>
        <begin position="211"/>
        <end position="221"/>
    </location>
</feature>
<gene>
    <name evidence="2" type="ORF">GGX14DRAFT_409072</name>
</gene>
<evidence type="ECO:0000313" key="2">
    <source>
        <dbReference type="EMBL" id="KAJ7187571.1"/>
    </source>
</evidence>
<proteinExistence type="predicted"/>
<comment type="caution">
    <text evidence="2">The sequence shown here is derived from an EMBL/GenBank/DDBJ whole genome shotgun (WGS) entry which is preliminary data.</text>
</comment>
<feature type="region of interest" description="Disordered" evidence="1">
    <location>
        <begin position="197"/>
        <end position="221"/>
    </location>
</feature>
<organism evidence="2 3">
    <name type="scientific">Mycena pura</name>
    <dbReference type="NCBI Taxonomy" id="153505"/>
    <lineage>
        <taxon>Eukaryota</taxon>
        <taxon>Fungi</taxon>
        <taxon>Dikarya</taxon>
        <taxon>Basidiomycota</taxon>
        <taxon>Agaricomycotina</taxon>
        <taxon>Agaricomycetes</taxon>
        <taxon>Agaricomycetidae</taxon>
        <taxon>Agaricales</taxon>
        <taxon>Marasmiineae</taxon>
        <taxon>Mycenaceae</taxon>
        <taxon>Mycena</taxon>
    </lineage>
</organism>
<feature type="region of interest" description="Disordered" evidence="1">
    <location>
        <begin position="48"/>
        <end position="75"/>
    </location>
</feature>
<name>A0AAD6UP06_9AGAR</name>
<dbReference type="Proteomes" id="UP001219525">
    <property type="component" value="Unassembled WGS sequence"/>
</dbReference>
<reference evidence="2" key="1">
    <citation type="submission" date="2023-03" db="EMBL/GenBank/DDBJ databases">
        <title>Massive genome expansion in bonnet fungi (Mycena s.s.) driven by repeated elements and novel gene families across ecological guilds.</title>
        <authorList>
            <consortium name="Lawrence Berkeley National Laboratory"/>
            <person name="Harder C.B."/>
            <person name="Miyauchi S."/>
            <person name="Viragh M."/>
            <person name="Kuo A."/>
            <person name="Thoen E."/>
            <person name="Andreopoulos B."/>
            <person name="Lu D."/>
            <person name="Skrede I."/>
            <person name="Drula E."/>
            <person name="Henrissat B."/>
            <person name="Morin E."/>
            <person name="Kohler A."/>
            <person name="Barry K."/>
            <person name="LaButti K."/>
            <person name="Morin E."/>
            <person name="Salamov A."/>
            <person name="Lipzen A."/>
            <person name="Mereny Z."/>
            <person name="Hegedus B."/>
            <person name="Baldrian P."/>
            <person name="Stursova M."/>
            <person name="Weitz H."/>
            <person name="Taylor A."/>
            <person name="Grigoriev I.V."/>
            <person name="Nagy L.G."/>
            <person name="Martin F."/>
            <person name="Kauserud H."/>
        </authorList>
    </citation>
    <scope>NUCLEOTIDE SEQUENCE</scope>
    <source>
        <strain evidence="2">9144</strain>
    </source>
</reference>
<evidence type="ECO:0000256" key="1">
    <source>
        <dbReference type="SAM" id="MobiDB-lite"/>
    </source>
</evidence>
<dbReference type="EMBL" id="JARJCW010000192">
    <property type="protein sequence ID" value="KAJ7187571.1"/>
    <property type="molecule type" value="Genomic_DNA"/>
</dbReference>
<accession>A0AAD6UP06</accession>
<feature type="region of interest" description="Disordered" evidence="1">
    <location>
        <begin position="80"/>
        <end position="99"/>
    </location>
</feature>
<keyword evidence="3" id="KW-1185">Reference proteome</keyword>